<evidence type="ECO:0000256" key="2">
    <source>
        <dbReference type="SAM" id="Phobius"/>
    </source>
</evidence>
<feature type="non-terminal residue" evidence="4">
    <location>
        <position position="1"/>
    </location>
</feature>
<accession>A0A7J6PZU3</accession>
<dbReference type="Proteomes" id="UP000553632">
    <property type="component" value="Unassembled WGS sequence"/>
</dbReference>
<feature type="transmembrane region" description="Helical" evidence="2">
    <location>
        <begin position="18"/>
        <end position="36"/>
    </location>
</feature>
<keyword evidence="2" id="KW-0472">Membrane</keyword>
<dbReference type="AlphaFoldDB" id="A0A7J6PZU3"/>
<feature type="compositionally biased region" description="Basic residues" evidence="1">
    <location>
        <begin position="473"/>
        <end position="493"/>
    </location>
</feature>
<evidence type="ECO:0000256" key="1">
    <source>
        <dbReference type="SAM" id="MobiDB-lite"/>
    </source>
</evidence>
<protein>
    <recommendedName>
        <fullName evidence="3">HTTM domain-containing protein</fullName>
    </recommendedName>
</protein>
<name>A0A7J6PZU3_PEROL</name>
<evidence type="ECO:0000313" key="4">
    <source>
        <dbReference type="EMBL" id="KAF4701583.1"/>
    </source>
</evidence>
<feature type="transmembrane region" description="Helical" evidence="2">
    <location>
        <begin position="120"/>
        <end position="143"/>
    </location>
</feature>
<feature type="transmembrane region" description="Helical" evidence="2">
    <location>
        <begin position="155"/>
        <end position="172"/>
    </location>
</feature>
<feature type="non-terminal residue" evidence="4">
    <location>
        <position position="526"/>
    </location>
</feature>
<dbReference type="InterPro" id="IPR007782">
    <property type="entry name" value="VKG_COase"/>
</dbReference>
<evidence type="ECO:0000259" key="3">
    <source>
        <dbReference type="Pfam" id="PF05090"/>
    </source>
</evidence>
<reference evidence="4 5" key="1">
    <citation type="submission" date="2020-04" db="EMBL/GenBank/DDBJ databases">
        <title>Perkinsus olseni comparative genomics.</title>
        <authorList>
            <person name="Bogema D.R."/>
        </authorList>
    </citation>
    <scope>NUCLEOTIDE SEQUENCE [LARGE SCALE GENOMIC DNA]</scope>
    <source>
        <strain evidence="4 5">ATCC PRA-207</strain>
    </source>
</reference>
<organism evidence="4 5">
    <name type="scientific">Perkinsus olseni</name>
    <name type="common">Perkinsus atlanticus</name>
    <dbReference type="NCBI Taxonomy" id="32597"/>
    <lineage>
        <taxon>Eukaryota</taxon>
        <taxon>Sar</taxon>
        <taxon>Alveolata</taxon>
        <taxon>Perkinsozoa</taxon>
        <taxon>Perkinsea</taxon>
        <taxon>Perkinsida</taxon>
        <taxon>Perkinsidae</taxon>
        <taxon>Perkinsus</taxon>
    </lineage>
</organism>
<feature type="domain" description="HTTM" evidence="3">
    <location>
        <begin position="4"/>
        <end position="142"/>
    </location>
</feature>
<dbReference type="EMBL" id="JABANO010036579">
    <property type="protein sequence ID" value="KAF4701583.1"/>
    <property type="molecule type" value="Genomic_DNA"/>
</dbReference>
<keyword evidence="2" id="KW-1133">Transmembrane helix</keyword>
<comment type="caution">
    <text evidence="4">The sequence shown here is derived from an EMBL/GenBank/DDBJ whole genome shotgun (WGS) entry which is preliminary data.</text>
</comment>
<dbReference type="PANTHER" id="PTHR12639">
    <property type="entry name" value="VITAMIN K-DEPENDENT GAMMA-CARBOXYLASE"/>
    <property type="match status" value="1"/>
</dbReference>
<dbReference type="GO" id="GO:0008488">
    <property type="term" value="F:gamma-glutamyl carboxylase activity"/>
    <property type="evidence" value="ECO:0007669"/>
    <property type="project" value="InterPro"/>
</dbReference>
<feature type="region of interest" description="Disordered" evidence="1">
    <location>
        <begin position="473"/>
        <end position="498"/>
    </location>
</feature>
<dbReference type="PANTHER" id="PTHR12639:SF7">
    <property type="entry name" value="HTTM DOMAIN-CONTAINING PROTEIN"/>
    <property type="match status" value="1"/>
</dbReference>
<gene>
    <name evidence="4" type="ORF">FOZ63_005304</name>
</gene>
<keyword evidence="5" id="KW-1185">Reference proteome</keyword>
<sequence>DDDSAFNADGAVGTVPSWQYFVFRFLLCWTYFMAGVSKISEAWLSGYITETMLHNWDFPFVEVLVPNHMTLLQLAQLLAWGGLLLDLVGGPLLLAFVTAGKNLATYACLSMFIPFHLTNLSWLFQSIQFFPLNMLSSTLLLLPAKTENGFNRTGVSWRALLALLIVLGQAAFSTRRFFLLGSASLWEINEITEVTAIHHEFSWRMKSKAIRDSIPNPLLKDKQLKLGYFAASNWNTGARNILNTYTMMPRGTTPHRNLIVQFARRKMAHGGTAEAAYQLSSNHWLSVCGRPFQLVLDSRFDILDSKEQTWPPPLMPFDLPLDWRSLLEEDLQAWAPYNNEYFVVSRDLGVVANPLLHLNDEVQPLMIRCLVDARLTVLLKGIGPVNCAGPDGFVELKAGKRWEIFGHGLWSLVWHIKWVESNAAGYSEVSALLMVLVLPHALPSSTLPSTTFLGEKQAHHYLAGHVSPNAHHAAAHHGHAALKHHGASRHPAKGSKETPGKWKCTCPVFKGPGYEVDDGTAQLNAL</sequence>
<keyword evidence="2" id="KW-0812">Transmembrane</keyword>
<proteinExistence type="predicted"/>
<dbReference type="InterPro" id="IPR053934">
    <property type="entry name" value="HTTM_dom"/>
</dbReference>
<dbReference type="Pfam" id="PF05090">
    <property type="entry name" value="HTTM"/>
    <property type="match status" value="1"/>
</dbReference>
<feature type="transmembrane region" description="Helical" evidence="2">
    <location>
        <begin position="77"/>
        <end position="100"/>
    </location>
</feature>
<dbReference type="GO" id="GO:0019842">
    <property type="term" value="F:vitamin binding"/>
    <property type="evidence" value="ECO:0007669"/>
    <property type="project" value="TreeGrafter"/>
</dbReference>
<evidence type="ECO:0000313" key="5">
    <source>
        <dbReference type="Proteomes" id="UP000553632"/>
    </source>
</evidence>